<reference evidence="3" key="4">
    <citation type="submission" date="2024-02" db="EMBL/GenBank/DDBJ databases">
        <title>Comparative genomics of Cryptococcus and Kwoniella reveals pathogenesis evolution and contrasting modes of karyotype evolution via chromosome fusion or intercentromeric recombination.</title>
        <authorList>
            <person name="Coelho M.A."/>
            <person name="David-Palma M."/>
            <person name="Shea T."/>
            <person name="Bowers K."/>
            <person name="McGinley-Smith S."/>
            <person name="Mohammad A.W."/>
            <person name="Gnirke A."/>
            <person name="Yurkov A.M."/>
            <person name="Nowrousian M."/>
            <person name="Sun S."/>
            <person name="Cuomo C.A."/>
            <person name="Heitman J."/>
        </authorList>
    </citation>
    <scope>NUCLEOTIDE SEQUENCE</scope>
    <source>
        <strain evidence="3">CBS 10737</strain>
    </source>
</reference>
<gene>
    <name evidence="2" type="ORF">I206_00956</name>
    <name evidence="3" type="ORF">I206_100369</name>
</gene>
<feature type="compositionally biased region" description="Basic residues" evidence="1">
    <location>
        <begin position="23"/>
        <end position="33"/>
    </location>
</feature>
<sequence length="364" mass="40365">MPTWKTWPDTQAEERQEGTKQVVKGKGKGKGRTSKVNSTSSRKSKVSSTGKSSTSRQLEDDKTKQSIPKSNAEEENDAESESREGPRKGVFGMLDAILPAPKTSTARVAEGTLSFSKKPTPARKSRSCKKPKGKGKEKEKEPEVDDGAYNDIGIWIPNPLPSEELDNTAEIDELEEELQASLGALSTPKNKSKGKSSHNMLNSLSSPPPTKLITPALGREVMNPRVLDDTPLPFHPHQSYTPPKYINHLPILFHRTPKAKGLAHQDKQRTNAPRTIDEALPRPISLSISPETDDQGTRVSAQSPITRSKTRRSIQREEREEVARLSTTDEDDDESKIPPPSFLSRRYEAETAVREHLVLTREQA</sequence>
<dbReference type="AlphaFoldDB" id="A0A1B9IEE4"/>
<organism evidence="2">
    <name type="scientific">Kwoniella pini CBS 10737</name>
    <dbReference type="NCBI Taxonomy" id="1296096"/>
    <lineage>
        <taxon>Eukaryota</taxon>
        <taxon>Fungi</taxon>
        <taxon>Dikarya</taxon>
        <taxon>Basidiomycota</taxon>
        <taxon>Agaricomycotina</taxon>
        <taxon>Tremellomycetes</taxon>
        <taxon>Tremellales</taxon>
        <taxon>Cryptococcaceae</taxon>
        <taxon>Kwoniella</taxon>
    </lineage>
</organism>
<dbReference type="EMBL" id="KI894007">
    <property type="protein sequence ID" value="OCF53650.1"/>
    <property type="molecule type" value="Genomic_DNA"/>
</dbReference>
<feature type="region of interest" description="Disordered" evidence="1">
    <location>
        <begin position="259"/>
        <end position="349"/>
    </location>
</feature>
<evidence type="ECO:0000313" key="3">
    <source>
        <dbReference type="EMBL" id="WWC66467.1"/>
    </source>
</evidence>
<feature type="compositionally biased region" description="Basic residues" evidence="1">
    <location>
        <begin position="120"/>
        <end position="133"/>
    </location>
</feature>
<evidence type="ECO:0000313" key="4">
    <source>
        <dbReference type="Proteomes" id="UP000094020"/>
    </source>
</evidence>
<feature type="compositionally biased region" description="Low complexity" evidence="1">
    <location>
        <begin position="34"/>
        <end position="56"/>
    </location>
</feature>
<evidence type="ECO:0000256" key="1">
    <source>
        <dbReference type="SAM" id="MobiDB-lite"/>
    </source>
</evidence>
<feature type="compositionally biased region" description="Basic and acidic residues" evidence="1">
    <location>
        <begin position="263"/>
        <end position="280"/>
    </location>
</feature>
<dbReference type="GeneID" id="30169325"/>
<reference evidence="2" key="1">
    <citation type="submission" date="2013-07" db="EMBL/GenBank/DDBJ databases">
        <title>The Genome Sequence of Cryptococcus pinus CBS10737.</title>
        <authorList>
            <consortium name="The Broad Institute Genome Sequencing Platform"/>
            <person name="Cuomo C."/>
            <person name="Litvintseva A."/>
            <person name="Chen Y."/>
            <person name="Heitman J."/>
            <person name="Sun S."/>
            <person name="Springer D."/>
            <person name="Dromer F."/>
            <person name="Young S.K."/>
            <person name="Zeng Q."/>
            <person name="Gargeya S."/>
            <person name="Fitzgerald M."/>
            <person name="Abouelleil A."/>
            <person name="Alvarado L."/>
            <person name="Berlin A.M."/>
            <person name="Chapman S.B."/>
            <person name="Dewar J."/>
            <person name="Goldberg J."/>
            <person name="Griggs A."/>
            <person name="Gujja S."/>
            <person name="Hansen M."/>
            <person name="Howarth C."/>
            <person name="Imamovic A."/>
            <person name="Larimer J."/>
            <person name="McCowan C."/>
            <person name="Murphy C."/>
            <person name="Pearson M."/>
            <person name="Priest M."/>
            <person name="Roberts A."/>
            <person name="Saif S."/>
            <person name="Shea T."/>
            <person name="Sykes S."/>
            <person name="Wortman J."/>
            <person name="Nusbaum C."/>
            <person name="Birren B."/>
        </authorList>
    </citation>
    <scope>NUCLEOTIDE SEQUENCE [LARGE SCALE GENOMIC DNA]</scope>
    <source>
        <strain evidence="2">CBS 10737</strain>
    </source>
</reference>
<reference evidence="2" key="3">
    <citation type="submission" date="2016-07" db="EMBL/GenBank/DDBJ databases">
        <title>Evolution of pathogenesis and genome organization in the Tremellales.</title>
        <authorList>
            <person name="Cuomo C."/>
            <person name="Litvintseva A."/>
            <person name="Heitman J."/>
            <person name="Chen Y."/>
            <person name="Sun S."/>
            <person name="Springer D."/>
            <person name="Dromer F."/>
            <person name="Young S."/>
            <person name="Zeng Q."/>
            <person name="Chapman S."/>
            <person name="Gujja S."/>
            <person name="Saif S."/>
            <person name="Birren B."/>
        </authorList>
    </citation>
    <scope>NUCLEOTIDE SEQUENCE</scope>
    <source>
        <strain evidence="2">CBS 10737</strain>
    </source>
</reference>
<feature type="region of interest" description="Disordered" evidence="1">
    <location>
        <begin position="1"/>
        <end position="214"/>
    </location>
</feature>
<feature type="compositionally biased region" description="Polar residues" evidence="1">
    <location>
        <begin position="297"/>
        <end position="307"/>
    </location>
</feature>
<name>A0A1B9IEE4_9TREE</name>
<keyword evidence="4" id="KW-1185">Reference proteome</keyword>
<protein>
    <submittedName>
        <fullName evidence="2">Uncharacterized protein</fullName>
    </submittedName>
</protein>
<dbReference type="RefSeq" id="XP_019014869.1">
    <property type="nucleotide sequence ID" value="XM_019152731.1"/>
</dbReference>
<reference evidence="3" key="2">
    <citation type="submission" date="2013-07" db="EMBL/GenBank/DDBJ databases">
        <authorList>
            <consortium name="The Broad Institute Genome Sequencing Platform"/>
            <person name="Cuomo C."/>
            <person name="Litvintseva A."/>
            <person name="Chen Y."/>
            <person name="Heitman J."/>
            <person name="Sun S."/>
            <person name="Springer D."/>
            <person name="Dromer F."/>
            <person name="Young S.K."/>
            <person name="Zeng Q."/>
            <person name="Gargeya S."/>
            <person name="Fitzgerald M."/>
            <person name="Abouelleil A."/>
            <person name="Alvarado L."/>
            <person name="Berlin A.M."/>
            <person name="Chapman S.B."/>
            <person name="Dewar J."/>
            <person name="Goldberg J."/>
            <person name="Griggs A."/>
            <person name="Gujja S."/>
            <person name="Hansen M."/>
            <person name="Howarth C."/>
            <person name="Imamovic A."/>
            <person name="Larimer J."/>
            <person name="McCowan C."/>
            <person name="Murphy C."/>
            <person name="Pearson M."/>
            <person name="Priest M."/>
            <person name="Roberts A."/>
            <person name="Saif S."/>
            <person name="Shea T."/>
            <person name="Sykes S."/>
            <person name="Wortman J."/>
            <person name="Nusbaum C."/>
            <person name="Birren B."/>
        </authorList>
    </citation>
    <scope>NUCLEOTIDE SEQUENCE</scope>
    <source>
        <strain evidence="3">CBS 10737</strain>
    </source>
</reference>
<dbReference type="Proteomes" id="UP000094020">
    <property type="component" value="Chromosome 1"/>
</dbReference>
<evidence type="ECO:0000313" key="2">
    <source>
        <dbReference type="EMBL" id="OCF53650.1"/>
    </source>
</evidence>
<dbReference type="KEGG" id="kpin:30169325"/>
<feature type="compositionally biased region" description="Basic and acidic residues" evidence="1">
    <location>
        <begin position="314"/>
        <end position="323"/>
    </location>
</feature>
<feature type="compositionally biased region" description="Acidic residues" evidence="1">
    <location>
        <begin position="163"/>
        <end position="178"/>
    </location>
</feature>
<proteinExistence type="predicted"/>
<dbReference type="EMBL" id="CP144519">
    <property type="protein sequence ID" value="WWC66467.1"/>
    <property type="molecule type" value="Genomic_DNA"/>
</dbReference>
<accession>A0A1B9IEE4</accession>